<dbReference type="AlphaFoldDB" id="A0A8J4XFT9"/>
<accession>A0A8J4XFT9</accession>
<gene>
    <name evidence="1" type="primary">unc-5</name>
    <name evidence="1" type="ORF">DAT39_004513</name>
</gene>
<comment type="caution">
    <text evidence="1">The sequence shown here is derived from an EMBL/GenBank/DDBJ whole genome shotgun (WGS) entry which is preliminary data.</text>
</comment>
<organism evidence="1 2">
    <name type="scientific">Clarias magur</name>
    <name type="common">Asian catfish</name>
    <name type="synonym">Macropteronotus magur</name>
    <dbReference type="NCBI Taxonomy" id="1594786"/>
    <lineage>
        <taxon>Eukaryota</taxon>
        <taxon>Metazoa</taxon>
        <taxon>Chordata</taxon>
        <taxon>Craniata</taxon>
        <taxon>Vertebrata</taxon>
        <taxon>Euteleostomi</taxon>
        <taxon>Actinopterygii</taxon>
        <taxon>Neopterygii</taxon>
        <taxon>Teleostei</taxon>
        <taxon>Ostariophysi</taxon>
        <taxon>Siluriformes</taxon>
        <taxon>Clariidae</taxon>
        <taxon>Clarias</taxon>
    </lineage>
</organism>
<protein>
    <submittedName>
        <fullName evidence="1">Netrin receptor unc-5</fullName>
    </submittedName>
</protein>
<dbReference type="Proteomes" id="UP000727407">
    <property type="component" value="Unassembled WGS sequence"/>
</dbReference>
<evidence type="ECO:0000313" key="2">
    <source>
        <dbReference type="Proteomes" id="UP000727407"/>
    </source>
</evidence>
<dbReference type="EMBL" id="QNUK01000040">
    <property type="protein sequence ID" value="KAF5905790.1"/>
    <property type="molecule type" value="Genomic_DNA"/>
</dbReference>
<reference evidence="1" key="1">
    <citation type="submission" date="2020-07" db="EMBL/GenBank/DDBJ databases">
        <title>Clarias magur genome sequencing, assembly and annotation.</title>
        <authorList>
            <person name="Kushwaha B."/>
            <person name="Kumar R."/>
            <person name="Das P."/>
            <person name="Joshi C.G."/>
            <person name="Kumar D."/>
            <person name="Nagpure N.S."/>
            <person name="Pandey M."/>
            <person name="Agarwal S."/>
            <person name="Srivastava S."/>
            <person name="Singh M."/>
            <person name="Sahoo L."/>
            <person name="Jayasankar P."/>
            <person name="Meher P.K."/>
            <person name="Koringa P.G."/>
            <person name="Iquebal M.A."/>
            <person name="Das S.P."/>
            <person name="Bit A."/>
            <person name="Patnaik S."/>
            <person name="Patel N."/>
            <person name="Shah T.M."/>
            <person name="Hinsu A."/>
            <person name="Jena J.K."/>
        </authorList>
    </citation>
    <scope>NUCLEOTIDE SEQUENCE</scope>
    <source>
        <strain evidence="1">CIFAMagur01</strain>
        <tissue evidence="1">Testis</tissue>
    </source>
</reference>
<name>A0A8J4XFT9_CLAMG</name>
<evidence type="ECO:0000313" key="1">
    <source>
        <dbReference type="EMBL" id="KAF5905790.1"/>
    </source>
</evidence>
<keyword evidence="1" id="KW-0675">Receptor</keyword>
<sequence>MGWLFLSLIIVVVSLELQMIIRFTAHVSDGKNANLEEVQSLGFLAASFHCTLVSMWCCSRGLEKPV</sequence>
<proteinExistence type="predicted"/>
<keyword evidence="2" id="KW-1185">Reference proteome</keyword>